<comment type="caution">
    <text evidence="1">The sequence shown here is derived from an EMBL/GenBank/DDBJ whole genome shotgun (WGS) entry which is preliminary data.</text>
</comment>
<protein>
    <submittedName>
        <fullName evidence="1">Uncharacterized protein</fullName>
    </submittedName>
</protein>
<reference evidence="1 2" key="1">
    <citation type="submission" date="2019-07" db="EMBL/GenBank/DDBJ databases">
        <title>Hymenobacter sp. straun FUR1 Genome sequencing and assembly.</title>
        <authorList>
            <person name="Chhetri G."/>
        </authorList>
    </citation>
    <scope>NUCLEOTIDE SEQUENCE [LARGE SCALE GENOMIC DNA]</scope>
    <source>
        <strain evidence="1 2">Fur1</strain>
    </source>
</reference>
<evidence type="ECO:0000313" key="1">
    <source>
        <dbReference type="EMBL" id="TVT43806.1"/>
    </source>
</evidence>
<keyword evidence="2" id="KW-1185">Reference proteome</keyword>
<sequence length="251" mass="28643">MYDAAQGLTSSELLLKNINDKTWSAVFLTLNASVNNYSKDAVYLEGLAKQLANNQETKLQGTSRLIIWDRILNKDILFEGKGLVVDNDLFRVGGRANQLLQNLTNKNFGFVTANSTDKELEELKGKWLAYLSNKPVEQYQPIEYKNAKIPEISSLVAMQALITSLQDNPQKQQLVKNCLKKVYNLDEMPKDKGSSASYCNPDTYTFAYLGMLLGDTKFDSSKDAKWWQNFWDMNHSKLVWNDEKGVYEVRK</sequence>
<evidence type="ECO:0000313" key="2">
    <source>
        <dbReference type="Proteomes" id="UP000317624"/>
    </source>
</evidence>
<accession>A0A558C4W0</accession>
<dbReference type="Proteomes" id="UP000317624">
    <property type="component" value="Unassembled WGS sequence"/>
</dbReference>
<name>A0A558C4W0_9BACT</name>
<dbReference type="AlphaFoldDB" id="A0A558C4W0"/>
<dbReference type="OrthoDB" id="1346544at2"/>
<proteinExistence type="predicted"/>
<dbReference type="EMBL" id="VMRJ01000001">
    <property type="protein sequence ID" value="TVT43806.1"/>
    <property type="molecule type" value="Genomic_DNA"/>
</dbReference>
<organism evidence="1 2">
    <name type="scientific">Hymenobacter setariae</name>
    <dbReference type="NCBI Taxonomy" id="2594794"/>
    <lineage>
        <taxon>Bacteria</taxon>
        <taxon>Pseudomonadati</taxon>
        <taxon>Bacteroidota</taxon>
        <taxon>Cytophagia</taxon>
        <taxon>Cytophagales</taxon>
        <taxon>Hymenobacteraceae</taxon>
        <taxon>Hymenobacter</taxon>
    </lineage>
</organism>
<gene>
    <name evidence="1" type="ORF">FNT36_04755</name>
</gene>